<name>A0A3S0R4L5_9GAMM</name>
<accession>A0A3S0R4L5</accession>
<reference evidence="1" key="1">
    <citation type="submission" date="2018-12" db="EMBL/GenBank/DDBJ databases">
        <authorList>
            <person name="Jadhav K."/>
            <person name="Kushwaha B."/>
            <person name="Jadhav I."/>
        </authorList>
    </citation>
    <scope>NUCLEOTIDE SEQUENCE [LARGE SCALE GENOMIC DNA]</scope>
    <source>
        <strain evidence="1">SBS 10</strain>
    </source>
</reference>
<organism evidence="1">
    <name type="scientific">Billgrantia gudaonensis</name>
    <dbReference type="NCBI Taxonomy" id="376427"/>
    <lineage>
        <taxon>Bacteria</taxon>
        <taxon>Pseudomonadati</taxon>
        <taxon>Pseudomonadota</taxon>
        <taxon>Gammaproteobacteria</taxon>
        <taxon>Oceanospirillales</taxon>
        <taxon>Halomonadaceae</taxon>
        <taxon>Billgrantia</taxon>
    </lineage>
</organism>
<dbReference type="AlphaFoldDB" id="A0A3S0R4L5"/>
<protein>
    <submittedName>
        <fullName evidence="1">Uncharacterized protein</fullName>
    </submittedName>
</protein>
<proteinExistence type="predicted"/>
<dbReference type="EMBL" id="RXHI01000025">
    <property type="protein sequence ID" value="RUA22060.1"/>
    <property type="molecule type" value="Genomic_DNA"/>
</dbReference>
<evidence type="ECO:0000313" key="1">
    <source>
        <dbReference type="EMBL" id="RUA22060.1"/>
    </source>
</evidence>
<gene>
    <name evidence="1" type="ORF">DSL92_07970</name>
</gene>
<comment type="caution">
    <text evidence="1">The sequence shown here is derived from an EMBL/GenBank/DDBJ whole genome shotgun (WGS) entry which is preliminary data.</text>
</comment>
<sequence length="77" mass="8427">MIAQIECCRRADNVEAIAGARGYRYNSPAPPDLAGSSMDDWQLEDDRVMRADHGLEWRITASGIGHHHSAPDASPLP</sequence>